<reference evidence="2" key="1">
    <citation type="journal article" date="2020" name="Stud. Mycol.">
        <title>101 Dothideomycetes genomes: a test case for predicting lifestyles and emergence of pathogens.</title>
        <authorList>
            <person name="Haridas S."/>
            <person name="Albert R."/>
            <person name="Binder M."/>
            <person name="Bloem J."/>
            <person name="Labutti K."/>
            <person name="Salamov A."/>
            <person name="Andreopoulos B."/>
            <person name="Baker S."/>
            <person name="Barry K."/>
            <person name="Bills G."/>
            <person name="Bluhm B."/>
            <person name="Cannon C."/>
            <person name="Castanera R."/>
            <person name="Culley D."/>
            <person name="Daum C."/>
            <person name="Ezra D."/>
            <person name="Gonzalez J."/>
            <person name="Henrissat B."/>
            <person name="Kuo A."/>
            <person name="Liang C."/>
            <person name="Lipzen A."/>
            <person name="Lutzoni F."/>
            <person name="Magnuson J."/>
            <person name="Mondo S."/>
            <person name="Nolan M."/>
            <person name="Ohm R."/>
            <person name="Pangilinan J."/>
            <person name="Park H.-J."/>
            <person name="Ramirez L."/>
            <person name="Alfaro M."/>
            <person name="Sun H."/>
            <person name="Tritt A."/>
            <person name="Yoshinaga Y."/>
            <person name="Zwiers L.-H."/>
            <person name="Turgeon B."/>
            <person name="Goodwin S."/>
            <person name="Spatafora J."/>
            <person name="Crous P."/>
            <person name="Grigoriev I."/>
        </authorList>
    </citation>
    <scope>NUCLEOTIDE SEQUENCE</scope>
    <source>
        <strain evidence="2">CBS 123094</strain>
    </source>
</reference>
<evidence type="ECO:0000256" key="1">
    <source>
        <dbReference type="SAM" id="MobiDB-lite"/>
    </source>
</evidence>
<evidence type="ECO:0000313" key="3">
    <source>
        <dbReference type="Proteomes" id="UP000799779"/>
    </source>
</evidence>
<dbReference type="OrthoDB" id="4850648at2759"/>
<dbReference type="PANTHER" id="PTHR37827:SF1">
    <property type="entry name" value="HNH DOMAIN-CONTAINING PROTEIN"/>
    <property type="match status" value="1"/>
</dbReference>
<feature type="compositionally biased region" description="Basic and acidic residues" evidence="1">
    <location>
        <begin position="52"/>
        <end position="63"/>
    </location>
</feature>
<evidence type="ECO:0008006" key="4">
    <source>
        <dbReference type="Google" id="ProtNLM"/>
    </source>
</evidence>
<feature type="region of interest" description="Disordered" evidence="1">
    <location>
        <begin position="27"/>
        <end position="67"/>
    </location>
</feature>
<keyword evidence="3" id="KW-1185">Reference proteome</keyword>
<sequence length="270" mass="30798">MTEQIPSEEQSNYEIFRDCLSEPVLKALATPTAKPKKQKRAHRKKGSGGQALEEKNEDKKGETNVDEDTTAAEDLSEFIDYLASLIFTSLPLDLRTLSHAKWKDTPLLQTRYSTPLTAPTTLQLVSTITPPAIDSLTSYSLLPSPPDDPSLHHLFTPLLTAYITSTTAPPPVWSTTRTPDCELCHREHIPLTYHHLIPRSTHERVLKRGWHREEVLNTVAWLCRACHSFVHGCASNEELAREWYSVELLEGREDVQGWVRWVGRVRWKKR</sequence>
<dbReference type="Proteomes" id="UP000799779">
    <property type="component" value="Unassembled WGS sequence"/>
</dbReference>
<gene>
    <name evidence="2" type="ORF">P154DRAFT_479733</name>
</gene>
<organism evidence="2 3">
    <name type="scientific">Amniculicola lignicola CBS 123094</name>
    <dbReference type="NCBI Taxonomy" id="1392246"/>
    <lineage>
        <taxon>Eukaryota</taxon>
        <taxon>Fungi</taxon>
        <taxon>Dikarya</taxon>
        <taxon>Ascomycota</taxon>
        <taxon>Pezizomycotina</taxon>
        <taxon>Dothideomycetes</taxon>
        <taxon>Pleosporomycetidae</taxon>
        <taxon>Pleosporales</taxon>
        <taxon>Amniculicolaceae</taxon>
        <taxon>Amniculicola</taxon>
    </lineage>
</organism>
<dbReference type="PANTHER" id="PTHR37827">
    <property type="entry name" value="TUDOR DOMAIN-CONTAINING PROTEIN"/>
    <property type="match status" value="1"/>
</dbReference>
<feature type="compositionally biased region" description="Basic residues" evidence="1">
    <location>
        <begin position="34"/>
        <end position="46"/>
    </location>
</feature>
<proteinExistence type="predicted"/>
<accession>A0A6A5X5S7</accession>
<protein>
    <recommendedName>
        <fullName evidence="4">HNH domain-containing protein</fullName>
    </recommendedName>
</protein>
<name>A0A6A5X5S7_9PLEO</name>
<dbReference type="AlphaFoldDB" id="A0A6A5X5S7"/>
<dbReference type="EMBL" id="ML977556">
    <property type="protein sequence ID" value="KAF2008197.1"/>
    <property type="molecule type" value="Genomic_DNA"/>
</dbReference>
<evidence type="ECO:0000313" key="2">
    <source>
        <dbReference type="EMBL" id="KAF2008197.1"/>
    </source>
</evidence>